<protein>
    <submittedName>
        <fullName evidence="3">Uncharacterized protein</fullName>
    </submittedName>
</protein>
<evidence type="ECO:0000313" key="3">
    <source>
        <dbReference type="EMBL" id="MBE1603605.1"/>
    </source>
</evidence>
<dbReference type="AlphaFoldDB" id="A0A927MMV8"/>
<feature type="transmembrane region" description="Helical" evidence="2">
    <location>
        <begin position="94"/>
        <end position="115"/>
    </location>
</feature>
<reference evidence="3" key="1">
    <citation type="submission" date="2020-10" db="EMBL/GenBank/DDBJ databases">
        <title>Sequencing the genomes of 1000 actinobacteria strains.</title>
        <authorList>
            <person name="Klenk H.-P."/>
        </authorList>
    </citation>
    <scope>NUCLEOTIDE SEQUENCE</scope>
    <source>
        <strain evidence="3">DSM 45354</strain>
    </source>
</reference>
<feature type="transmembrane region" description="Helical" evidence="2">
    <location>
        <begin position="72"/>
        <end position="88"/>
    </location>
</feature>
<accession>A0A927MMV8</accession>
<keyword evidence="2" id="KW-0472">Membrane</keyword>
<feature type="region of interest" description="Disordered" evidence="1">
    <location>
        <begin position="1"/>
        <end position="23"/>
    </location>
</feature>
<keyword evidence="4" id="KW-1185">Reference proteome</keyword>
<keyword evidence="2" id="KW-1133">Transmembrane helix</keyword>
<sequence>MKQQVPEPSFAISPQPDTSLGRGAPRPGQLAVWQLNLVRVGYLVMGVGLAVTKWHLLFDHGTWGLAEGTKECLLIAMSFLALVGLRYPQRMLPILLFEVTWKLLWLGVVALPLWTNDQLEGATRTQTGAILWVVIVIAVIPWRHVVNQYVMTPGDPWRRSR</sequence>
<name>A0A927MMV8_9ACTN</name>
<feature type="transmembrane region" description="Helical" evidence="2">
    <location>
        <begin position="30"/>
        <end position="51"/>
    </location>
</feature>
<proteinExistence type="predicted"/>
<organism evidence="3 4">
    <name type="scientific">Actinopolymorpha pittospori</name>
    <dbReference type="NCBI Taxonomy" id="648752"/>
    <lineage>
        <taxon>Bacteria</taxon>
        <taxon>Bacillati</taxon>
        <taxon>Actinomycetota</taxon>
        <taxon>Actinomycetes</taxon>
        <taxon>Propionibacteriales</taxon>
        <taxon>Actinopolymorphaceae</taxon>
        <taxon>Actinopolymorpha</taxon>
    </lineage>
</organism>
<evidence type="ECO:0000256" key="1">
    <source>
        <dbReference type="SAM" id="MobiDB-lite"/>
    </source>
</evidence>
<evidence type="ECO:0000256" key="2">
    <source>
        <dbReference type="SAM" id="Phobius"/>
    </source>
</evidence>
<dbReference type="Proteomes" id="UP000638648">
    <property type="component" value="Unassembled WGS sequence"/>
</dbReference>
<dbReference type="EMBL" id="JADBEM010000001">
    <property type="protein sequence ID" value="MBE1603605.1"/>
    <property type="molecule type" value="Genomic_DNA"/>
</dbReference>
<gene>
    <name evidence="3" type="ORF">HEB94_000453</name>
</gene>
<comment type="caution">
    <text evidence="3">The sequence shown here is derived from an EMBL/GenBank/DDBJ whole genome shotgun (WGS) entry which is preliminary data.</text>
</comment>
<evidence type="ECO:0000313" key="4">
    <source>
        <dbReference type="Proteomes" id="UP000638648"/>
    </source>
</evidence>
<feature type="transmembrane region" description="Helical" evidence="2">
    <location>
        <begin position="127"/>
        <end position="145"/>
    </location>
</feature>
<keyword evidence="2" id="KW-0812">Transmembrane</keyword>
<dbReference type="RefSeq" id="WP_192748378.1">
    <property type="nucleotide sequence ID" value="NZ_BAABJL010000148.1"/>
</dbReference>